<protein>
    <submittedName>
        <fullName evidence="3">Uncharacterized protein</fullName>
    </submittedName>
</protein>
<sequence>MAAEHPGGEDALMAAITGEPLPPEARTDTGLLAEYRSAEADVALLREQLQIIGRTLGAPPAEAEPTAAVHRAPVRARRRRPLALALGALAVTCAGAMVTGLGWLTVQGGGASDDAAKGAAASDARQDSADSGPAVGSPLHLACSRLVAEGTVTGVEPGAGAAGQRVTVRLTRSYKPAKPETDEITFVQDEDTAAPLRPGDHTLVSIPRHAAAPDAVLVGEDDIAPVRARITASLPESRTLTCE</sequence>
<evidence type="ECO:0000313" key="4">
    <source>
        <dbReference type="Proteomes" id="UP001596409"/>
    </source>
</evidence>
<dbReference type="RefSeq" id="WP_189869375.1">
    <property type="nucleotide sequence ID" value="NZ_BMWA01000003.1"/>
</dbReference>
<keyword evidence="2" id="KW-0812">Transmembrane</keyword>
<feature type="transmembrane region" description="Helical" evidence="2">
    <location>
        <begin position="82"/>
        <end position="104"/>
    </location>
</feature>
<evidence type="ECO:0000256" key="2">
    <source>
        <dbReference type="SAM" id="Phobius"/>
    </source>
</evidence>
<gene>
    <name evidence="3" type="ORF">ACFQMH_08075</name>
</gene>
<comment type="caution">
    <text evidence="3">The sequence shown here is derived from an EMBL/GenBank/DDBJ whole genome shotgun (WGS) entry which is preliminary data.</text>
</comment>
<keyword evidence="2" id="KW-0472">Membrane</keyword>
<organism evidence="3 4">
    <name type="scientific">Streptomyces viridiviolaceus</name>
    <dbReference type="NCBI Taxonomy" id="68282"/>
    <lineage>
        <taxon>Bacteria</taxon>
        <taxon>Bacillati</taxon>
        <taxon>Actinomycetota</taxon>
        <taxon>Actinomycetes</taxon>
        <taxon>Kitasatosporales</taxon>
        <taxon>Streptomycetaceae</taxon>
        <taxon>Streptomyces</taxon>
    </lineage>
</organism>
<evidence type="ECO:0000256" key="1">
    <source>
        <dbReference type="SAM" id="MobiDB-lite"/>
    </source>
</evidence>
<accession>A0ABW2DYQ4</accession>
<keyword evidence="2" id="KW-1133">Transmembrane helix</keyword>
<reference evidence="4" key="1">
    <citation type="journal article" date="2019" name="Int. J. Syst. Evol. Microbiol.">
        <title>The Global Catalogue of Microorganisms (GCM) 10K type strain sequencing project: providing services to taxonomists for standard genome sequencing and annotation.</title>
        <authorList>
            <consortium name="The Broad Institute Genomics Platform"/>
            <consortium name="The Broad Institute Genome Sequencing Center for Infectious Disease"/>
            <person name="Wu L."/>
            <person name="Ma J."/>
        </authorList>
    </citation>
    <scope>NUCLEOTIDE SEQUENCE [LARGE SCALE GENOMIC DNA]</scope>
    <source>
        <strain evidence="4">JCM 4855</strain>
    </source>
</reference>
<dbReference type="EMBL" id="JBHSYM010000018">
    <property type="protein sequence ID" value="MFC7011660.1"/>
    <property type="molecule type" value="Genomic_DNA"/>
</dbReference>
<name>A0ABW2DYQ4_9ACTN</name>
<evidence type="ECO:0000313" key="3">
    <source>
        <dbReference type="EMBL" id="MFC7011660.1"/>
    </source>
</evidence>
<dbReference type="Proteomes" id="UP001596409">
    <property type="component" value="Unassembled WGS sequence"/>
</dbReference>
<keyword evidence="4" id="KW-1185">Reference proteome</keyword>
<feature type="region of interest" description="Disordered" evidence="1">
    <location>
        <begin position="112"/>
        <end position="135"/>
    </location>
</feature>
<proteinExistence type="predicted"/>